<dbReference type="AlphaFoldDB" id="A0A3N7IVG3"/>
<comment type="caution">
    <text evidence="2">The sequence shown here is derived from an EMBL/GenBank/DDBJ whole genome shotgun (WGS) entry which is preliminary data.</text>
</comment>
<protein>
    <submittedName>
        <fullName evidence="2">Uncharacterized protein</fullName>
    </submittedName>
</protein>
<accession>A0A3N7IVG3</accession>
<evidence type="ECO:0000313" key="2">
    <source>
        <dbReference type="EMBL" id="RQP22792.1"/>
    </source>
</evidence>
<proteinExistence type="predicted"/>
<gene>
    <name evidence="2" type="ORF">DZC73_21095</name>
</gene>
<reference evidence="2 3" key="2">
    <citation type="submission" date="2018-12" db="EMBL/GenBank/DDBJ databases">
        <title>Rhizobacter gummiphilus sp. nov., a rubber-degrading bacterium isolated from the soil of a botanical garden in Japan.</title>
        <authorList>
            <person name="Shunsuke S.S."/>
        </authorList>
    </citation>
    <scope>NUCLEOTIDE SEQUENCE [LARGE SCALE GENOMIC DNA]</scope>
    <source>
        <strain evidence="2 3">S-16</strain>
    </source>
</reference>
<sequence>MTGGALAQGATGDNPSPSGDRSVDCDRTNYSSASGTGSDQPIQRSHRARSVARVNDGMHGNMPSAYKQCINSNDRSDRAQCVRQIYESRNGAAGNLTASNSTRRPC</sequence>
<dbReference type="Proteomes" id="UP000267464">
    <property type="component" value="Unassembled WGS sequence"/>
</dbReference>
<feature type="compositionally biased region" description="Polar residues" evidence="1">
    <location>
        <begin position="28"/>
        <end position="43"/>
    </location>
</feature>
<name>A0A3N7IVG3_9BURK</name>
<keyword evidence="3" id="KW-1185">Reference proteome</keyword>
<dbReference type="EMBL" id="QUSW01000006">
    <property type="protein sequence ID" value="RQP22792.1"/>
    <property type="molecule type" value="Genomic_DNA"/>
</dbReference>
<organism evidence="2 3">
    <name type="scientific">Piscinibacter terrae</name>
    <dbReference type="NCBI Taxonomy" id="2496871"/>
    <lineage>
        <taxon>Bacteria</taxon>
        <taxon>Pseudomonadati</taxon>
        <taxon>Pseudomonadota</taxon>
        <taxon>Betaproteobacteria</taxon>
        <taxon>Burkholderiales</taxon>
        <taxon>Sphaerotilaceae</taxon>
        <taxon>Piscinibacter</taxon>
    </lineage>
</organism>
<reference evidence="2 3" key="1">
    <citation type="submission" date="2018-08" db="EMBL/GenBank/DDBJ databases">
        <authorList>
            <person name="Khan S.A."/>
            <person name="Jeon C.O."/>
            <person name="Chun B.H."/>
            <person name="Jeong S.E."/>
        </authorList>
    </citation>
    <scope>NUCLEOTIDE SEQUENCE [LARGE SCALE GENOMIC DNA]</scope>
    <source>
        <strain evidence="2 3">S-16</strain>
    </source>
</reference>
<evidence type="ECO:0000313" key="3">
    <source>
        <dbReference type="Proteomes" id="UP000267464"/>
    </source>
</evidence>
<feature type="region of interest" description="Disordered" evidence="1">
    <location>
        <begin position="1"/>
        <end position="73"/>
    </location>
</feature>
<evidence type="ECO:0000256" key="1">
    <source>
        <dbReference type="SAM" id="MobiDB-lite"/>
    </source>
</evidence>